<evidence type="ECO:0000313" key="2">
    <source>
        <dbReference type="Proteomes" id="UP000185924"/>
    </source>
</evidence>
<name>A0A1N6Z8B8_9BACT</name>
<reference evidence="2" key="1">
    <citation type="submission" date="2017-01" db="EMBL/GenBank/DDBJ databases">
        <authorList>
            <person name="Varghese N."/>
            <person name="Submissions S."/>
        </authorList>
    </citation>
    <scope>NUCLEOTIDE SEQUENCE [LARGE SCALE GENOMIC DNA]</scope>
    <source>
        <strain evidence="2">DM9</strain>
    </source>
</reference>
<keyword evidence="2" id="KW-1185">Reference proteome</keyword>
<gene>
    <name evidence="1" type="ORF">SAMN05421545_2818</name>
</gene>
<dbReference type="STRING" id="1077936.SAMN05421545_2818"/>
<sequence>MVLKSRTLAPFLALLLLLTSGCDKEKEEEMPIPESPVYNKEVAFKIFTETDYSETRWQDSKLNLTLRLRRISTTLPKDEIVLDTTFGWMPFQELPLRTAPLQLDQQLREIHKEQDRLVLDVTKTVSINGYETVFHYDQTLDHDKRQETVEVKL</sequence>
<dbReference type="EMBL" id="FTNM01000004">
    <property type="protein sequence ID" value="SIR23043.1"/>
    <property type="molecule type" value="Genomic_DNA"/>
</dbReference>
<dbReference type="OrthoDB" id="852677at2"/>
<proteinExistence type="predicted"/>
<evidence type="ECO:0008006" key="3">
    <source>
        <dbReference type="Google" id="ProtNLM"/>
    </source>
</evidence>
<protein>
    <recommendedName>
        <fullName evidence="3">Lipoprotein</fullName>
    </recommendedName>
</protein>
<dbReference type="AlphaFoldDB" id="A0A1N6Z8B8"/>
<dbReference type="PROSITE" id="PS51257">
    <property type="entry name" value="PROKAR_LIPOPROTEIN"/>
    <property type="match status" value="1"/>
</dbReference>
<evidence type="ECO:0000313" key="1">
    <source>
        <dbReference type="EMBL" id="SIR23043.1"/>
    </source>
</evidence>
<organism evidence="1 2">
    <name type="scientific">Pontibacter lucknowensis</name>
    <dbReference type="NCBI Taxonomy" id="1077936"/>
    <lineage>
        <taxon>Bacteria</taxon>
        <taxon>Pseudomonadati</taxon>
        <taxon>Bacteroidota</taxon>
        <taxon>Cytophagia</taxon>
        <taxon>Cytophagales</taxon>
        <taxon>Hymenobacteraceae</taxon>
        <taxon>Pontibacter</taxon>
    </lineage>
</organism>
<accession>A0A1N6Z8B8</accession>
<dbReference type="RefSeq" id="WP_076422566.1">
    <property type="nucleotide sequence ID" value="NZ_FTNM01000004.1"/>
</dbReference>
<dbReference type="Proteomes" id="UP000185924">
    <property type="component" value="Unassembled WGS sequence"/>
</dbReference>